<dbReference type="Gene3D" id="3.40.50.1010">
    <property type="entry name" value="5'-nuclease"/>
    <property type="match status" value="1"/>
</dbReference>
<dbReference type="FunFam" id="3.40.50.1010:FF:000001">
    <property type="entry name" value="DNA polymerase I"/>
    <property type="match status" value="1"/>
</dbReference>
<keyword evidence="5" id="KW-0540">Nuclease</keyword>
<dbReference type="GO" id="GO:0008409">
    <property type="term" value="F:5'-3' exonuclease activity"/>
    <property type="evidence" value="ECO:0007669"/>
    <property type="project" value="UniProtKB-UniRule"/>
</dbReference>
<keyword evidence="19" id="KW-1185">Reference proteome</keyword>
<gene>
    <name evidence="15" type="primary">polA</name>
    <name evidence="18" type="ORF">FM110_11145</name>
</gene>
<dbReference type="SUPFAM" id="SSF47807">
    <property type="entry name" value="5' to 3' exonuclease, C-terminal subdomain"/>
    <property type="match status" value="1"/>
</dbReference>
<evidence type="ECO:0000256" key="4">
    <source>
        <dbReference type="ARBA" id="ARBA00022705"/>
    </source>
</evidence>
<dbReference type="EC" id="2.7.7.7" evidence="14 15"/>
<keyword evidence="7 15" id="KW-0378">Hydrolase</keyword>
<dbReference type="SMART" id="SM00279">
    <property type="entry name" value="HhH2"/>
    <property type="match status" value="1"/>
</dbReference>
<dbReference type="Proteomes" id="UP000195981">
    <property type="component" value="Unassembled WGS sequence"/>
</dbReference>
<feature type="domain" description="DNA-directed DNA polymerase family A palm" evidence="17">
    <location>
        <begin position="682"/>
        <end position="889"/>
    </location>
</feature>
<comment type="function">
    <text evidence="15">In addition to polymerase activity, this DNA polymerase exhibits 5'-3' exonuclease activity.</text>
</comment>
<evidence type="ECO:0000256" key="3">
    <source>
        <dbReference type="ARBA" id="ARBA00022695"/>
    </source>
</evidence>
<dbReference type="CDD" id="cd09898">
    <property type="entry name" value="H3TH_53EXO"/>
    <property type="match status" value="1"/>
</dbReference>
<dbReference type="Gene3D" id="1.10.150.20">
    <property type="entry name" value="5' to 3' exonuclease, C-terminal subdomain"/>
    <property type="match status" value="2"/>
</dbReference>
<accession>A0A1X6X7G4</accession>
<evidence type="ECO:0000256" key="6">
    <source>
        <dbReference type="ARBA" id="ARBA00022763"/>
    </source>
</evidence>
<evidence type="ECO:0000256" key="7">
    <source>
        <dbReference type="ARBA" id="ARBA00022801"/>
    </source>
</evidence>
<evidence type="ECO:0000256" key="2">
    <source>
        <dbReference type="ARBA" id="ARBA00022679"/>
    </source>
</evidence>
<dbReference type="InterPro" id="IPR020046">
    <property type="entry name" value="5-3_exonucl_a-hlix_arch_N"/>
</dbReference>
<evidence type="ECO:0000313" key="18">
    <source>
        <dbReference type="EMBL" id="SLM94362.1"/>
    </source>
</evidence>
<dbReference type="Pfam" id="PF00476">
    <property type="entry name" value="DNA_pol_A"/>
    <property type="match status" value="1"/>
</dbReference>
<dbReference type="SMART" id="SM00482">
    <property type="entry name" value="POLAc"/>
    <property type="match status" value="1"/>
</dbReference>
<dbReference type="Gene3D" id="3.30.70.370">
    <property type="match status" value="1"/>
</dbReference>
<dbReference type="Pfam" id="PF22619">
    <property type="entry name" value="DNA_polI_exo1"/>
    <property type="match status" value="1"/>
</dbReference>
<name>A0A1X6X7G4_9MICO</name>
<dbReference type="InterPro" id="IPR002298">
    <property type="entry name" value="DNA_polymerase_A"/>
</dbReference>
<dbReference type="Pfam" id="PF02739">
    <property type="entry name" value="5_3_exonuc_N"/>
    <property type="match status" value="1"/>
</dbReference>
<dbReference type="InterPro" id="IPR054690">
    <property type="entry name" value="DNA_polI_exonuclease"/>
</dbReference>
<protein>
    <recommendedName>
        <fullName evidence="14 15">DNA polymerase I</fullName>
        <ecNumber evidence="14 15">2.7.7.7</ecNumber>
    </recommendedName>
</protein>
<keyword evidence="3 15" id="KW-0548">Nucleotidyltransferase</keyword>
<organism evidence="18 19">
    <name type="scientific">Brachybacterium nesterenkovii</name>
    <dbReference type="NCBI Taxonomy" id="47847"/>
    <lineage>
        <taxon>Bacteria</taxon>
        <taxon>Bacillati</taxon>
        <taxon>Actinomycetota</taxon>
        <taxon>Actinomycetes</taxon>
        <taxon>Micrococcales</taxon>
        <taxon>Dermabacteraceae</taxon>
        <taxon>Brachybacterium</taxon>
    </lineage>
</organism>
<proteinExistence type="inferred from homology"/>
<dbReference type="Pfam" id="PF01367">
    <property type="entry name" value="5_3_exonuc"/>
    <property type="match status" value="1"/>
</dbReference>
<dbReference type="GO" id="GO:0006302">
    <property type="term" value="P:double-strand break repair"/>
    <property type="evidence" value="ECO:0007669"/>
    <property type="project" value="TreeGrafter"/>
</dbReference>
<sequence length="926" mass="99913">MPEPVRGSSSVGCPWDTVAMTDAAAPSVPGQDMRLLLVDGHAMAFRAFFALPADSFTDGRGQSTNAVYGFARMMINVVQSERPTHVAVAFDLPGGTFRDRIYDQYKAGRDETPEQFHGQIALIQQVLDAMGITWLTVEDYEADDIIATLATRTAAAGGEVLIVSSDRDAIQLVGESVTLLQPVKGVTELRRMDPAAVEEKYQVAPELYPDLAALVGESADNLPGVPGVGPKTAAKWIAAHGGLAGILAHADEITGKAGQSLRDHVADVERNRRMNEAVRDLDLPTDPSRYALGRGDRAALAGVFDDLAFGPTIRRDVPDLLLADDAAQQDAAEERAAEVMAELVRPDAERLATLLSDELAAGAALEVEGSWELGEGDASAIALATADVIAVVDVAELDDAAERALAAWLADPAVPKTAYDTKASAHRLRARGLQVAGWAMDLAIAEFLCRPDQRPTDLPGLALRHLQEDLASSTAAAQQSLDLEGTQDDARAEQLGRRADAVRRLEPLLRADLVSHAVEPLLDDLELPLADVLGRMEAVGVAVDDGVLADLDEQHARQQEAVAQSAFSHIGGDPINLGSPKQLQEVLFERLGMPKTRRTKTGYTTNAEALEDLFAQTGHPFLADLLAHRDVTKMRQIIETLRRSISPAGRIHTSFQQNVAATGRLSSIGPNLQNIPARTEEGRRIRSAFHASAGFETLLTADYSQIEMRIMAHLSGDEGLIEAFRSGEDLHRYVASRVFDVAPEDVDPAMRSKTKAVSYGLAYGLSAFGLARQLHISQKEATALRDGYFERFGGVRDYLRASVETARETGYTETILGRRRYLPDLTSDNRQRRENAERVALNSPIQGSAADIIKLAMLRVDAALREASLASRVLLQVHDELVVEIAPGEREAVTSLIVEGMGSAYELSVPLEVGVGTGRTWLDAAH</sequence>
<keyword evidence="10 15" id="KW-0238">DNA-binding</keyword>
<evidence type="ECO:0000259" key="16">
    <source>
        <dbReference type="SMART" id="SM00475"/>
    </source>
</evidence>
<dbReference type="NCBIfam" id="TIGR00593">
    <property type="entry name" value="pola"/>
    <property type="match status" value="1"/>
</dbReference>
<keyword evidence="11 15" id="KW-0234">DNA repair</keyword>
<keyword evidence="4 15" id="KW-0235">DNA replication</keyword>
<dbReference type="InterPro" id="IPR020045">
    <property type="entry name" value="DNA_polI_H3TH"/>
</dbReference>
<dbReference type="InterPro" id="IPR002421">
    <property type="entry name" value="5-3_exonuclease"/>
</dbReference>
<evidence type="ECO:0000256" key="1">
    <source>
        <dbReference type="ARBA" id="ARBA00007705"/>
    </source>
</evidence>
<evidence type="ECO:0000313" key="19">
    <source>
        <dbReference type="Proteomes" id="UP000195981"/>
    </source>
</evidence>
<evidence type="ECO:0000256" key="14">
    <source>
        <dbReference type="NCBIfam" id="TIGR00593"/>
    </source>
</evidence>
<evidence type="ECO:0000259" key="17">
    <source>
        <dbReference type="SMART" id="SM00482"/>
    </source>
</evidence>
<dbReference type="CDD" id="cd08637">
    <property type="entry name" value="DNA_pol_A_pol_I_C"/>
    <property type="match status" value="1"/>
</dbReference>
<dbReference type="InterPro" id="IPR036397">
    <property type="entry name" value="RNaseH_sf"/>
</dbReference>
<comment type="similarity">
    <text evidence="1 15">Belongs to the DNA polymerase type-A family.</text>
</comment>
<dbReference type="InterPro" id="IPR036279">
    <property type="entry name" value="5-3_exonuclease_C_sf"/>
</dbReference>
<dbReference type="SMART" id="SM00475">
    <property type="entry name" value="53EXOc"/>
    <property type="match status" value="1"/>
</dbReference>
<dbReference type="PRINTS" id="PR00868">
    <property type="entry name" value="DNAPOLI"/>
</dbReference>
<evidence type="ECO:0000256" key="10">
    <source>
        <dbReference type="ARBA" id="ARBA00023125"/>
    </source>
</evidence>
<dbReference type="InterPro" id="IPR012337">
    <property type="entry name" value="RNaseH-like_sf"/>
</dbReference>
<comment type="catalytic activity">
    <reaction evidence="12 15">
        <text>DNA(n) + a 2'-deoxyribonucleoside 5'-triphosphate = DNA(n+1) + diphosphate</text>
        <dbReference type="Rhea" id="RHEA:22508"/>
        <dbReference type="Rhea" id="RHEA-COMP:17339"/>
        <dbReference type="Rhea" id="RHEA-COMP:17340"/>
        <dbReference type="ChEBI" id="CHEBI:33019"/>
        <dbReference type="ChEBI" id="CHEBI:61560"/>
        <dbReference type="ChEBI" id="CHEBI:173112"/>
        <dbReference type="EC" id="2.7.7.7"/>
    </reaction>
</comment>
<dbReference type="InterPro" id="IPR043502">
    <property type="entry name" value="DNA/RNA_pol_sf"/>
</dbReference>
<dbReference type="PANTHER" id="PTHR10133">
    <property type="entry name" value="DNA POLYMERASE I"/>
    <property type="match status" value="1"/>
</dbReference>
<dbReference type="CDD" id="cd06140">
    <property type="entry name" value="DNA_polA_I_Bacillus_like_exo"/>
    <property type="match status" value="1"/>
</dbReference>
<keyword evidence="6 15" id="KW-0227">DNA damage</keyword>
<evidence type="ECO:0000256" key="11">
    <source>
        <dbReference type="ARBA" id="ARBA00023204"/>
    </source>
</evidence>
<dbReference type="InterPro" id="IPR018320">
    <property type="entry name" value="DNA_polymerase_1"/>
</dbReference>
<keyword evidence="2 15" id="KW-0808">Transferase</keyword>
<dbReference type="InterPro" id="IPR029060">
    <property type="entry name" value="PIN-like_dom_sf"/>
</dbReference>
<dbReference type="GO" id="GO:0006261">
    <property type="term" value="P:DNA-templated DNA replication"/>
    <property type="evidence" value="ECO:0007669"/>
    <property type="project" value="UniProtKB-UniRule"/>
</dbReference>
<dbReference type="InterPro" id="IPR008918">
    <property type="entry name" value="HhH2"/>
</dbReference>
<evidence type="ECO:0000256" key="15">
    <source>
        <dbReference type="RuleBase" id="RU004460"/>
    </source>
</evidence>
<evidence type="ECO:0000256" key="5">
    <source>
        <dbReference type="ARBA" id="ARBA00022722"/>
    </source>
</evidence>
<dbReference type="PANTHER" id="PTHR10133:SF27">
    <property type="entry name" value="DNA POLYMERASE NU"/>
    <property type="match status" value="1"/>
</dbReference>
<dbReference type="EMBL" id="FWFG01000099">
    <property type="protein sequence ID" value="SLM94362.1"/>
    <property type="molecule type" value="Genomic_DNA"/>
</dbReference>
<keyword evidence="9 15" id="KW-0239">DNA-directed DNA polymerase</keyword>
<dbReference type="Gene3D" id="3.30.420.10">
    <property type="entry name" value="Ribonuclease H-like superfamily/Ribonuclease H"/>
    <property type="match status" value="1"/>
</dbReference>
<dbReference type="GO" id="GO:0003887">
    <property type="term" value="F:DNA-directed DNA polymerase activity"/>
    <property type="evidence" value="ECO:0007669"/>
    <property type="project" value="UniProtKB-UniRule"/>
</dbReference>
<evidence type="ECO:0000256" key="9">
    <source>
        <dbReference type="ARBA" id="ARBA00022932"/>
    </source>
</evidence>
<dbReference type="SUPFAM" id="SSF56672">
    <property type="entry name" value="DNA/RNA polymerases"/>
    <property type="match status" value="1"/>
</dbReference>
<dbReference type="AlphaFoldDB" id="A0A1X6X7G4"/>
<feature type="domain" description="5'-3' exonuclease" evidence="16">
    <location>
        <begin position="33"/>
        <end position="293"/>
    </location>
</feature>
<dbReference type="InterPro" id="IPR001098">
    <property type="entry name" value="DNA-dir_DNA_pol_A_palm_dom"/>
</dbReference>
<dbReference type="Gene3D" id="1.20.1060.10">
    <property type="entry name" value="Taq DNA Polymerase, Chain T, domain 4"/>
    <property type="match status" value="1"/>
</dbReference>
<evidence type="ECO:0000256" key="12">
    <source>
        <dbReference type="ARBA" id="ARBA00049244"/>
    </source>
</evidence>
<dbReference type="FunFam" id="1.10.150.20:FF:000002">
    <property type="entry name" value="DNA polymerase I"/>
    <property type="match status" value="1"/>
</dbReference>
<evidence type="ECO:0000256" key="13">
    <source>
        <dbReference type="ARBA" id="ARBA00053603"/>
    </source>
</evidence>
<dbReference type="SUPFAM" id="SSF53098">
    <property type="entry name" value="Ribonuclease H-like"/>
    <property type="match status" value="1"/>
</dbReference>
<comment type="function">
    <text evidence="13">In addition to polymerase activity, this DNA polymerase exhibits 3'-5' and 5'-3' exonuclease activity.</text>
</comment>
<dbReference type="GO" id="GO:0003677">
    <property type="term" value="F:DNA binding"/>
    <property type="evidence" value="ECO:0007669"/>
    <property type="project" value="UniProtKB-UniRule"/>
</dbReference>
<reference evidence="18 19" key="1">
    <citation type="submission" date="2017-02" db="EMBL/GenBank/DDBJ databases">
        <authorList>
            <person name="Peterson S.W."/>
        </authorList>
    </citation>
    <scope>NUCLEOTIDE SEQUENCE [LARGE SCALE GENOMIC DNA]</scope>
    <source>
        <strain evidence="18 19">CIP104813</strain>
    </source>
</reference>
<dbReference type="SUPFAM" id="SSF88723">
    <property type="entry name" value="PIN domain-like"/>
    <property type="match status" value="1"/>
</dbReference>
<evidence type="ECO:0000256" key="8">
    <source>
        <dbReference type="ARBA" id="ARBA00022839"/>
    </source>
</evidence>
<dbReference type="FunFam" id="1.10.150.20:FF:000003">
    <property type="entry name" value="DNA polymerase I"/>
    <property type="match status" value="1"/>
</dbReference>
<dbReference type="CDD" id="cd09859">
    <property type="entry name" value="PIN_53EXO"/>
    <property type="match status" value="1"/>
</dbReference>
<dbReference type="NCBIfam" id="NF004397">
    <property type="entry name" value="PRK05755.1"/>
    <property type="match status" value="1"/>
</dbReference>
<keyword evidence="8 15" id="KW-0269">Exonuclease</keyword>